<dbReference type="GO" id="GO:0005975">
    <property type="term" value="P:carbohydrate metabolic process"/>
    <property type="evidence" value="ECO:0007669"/>
    <property type="project" value="InterPro"/>
</dbReference>
<dbReference type="InterPro" id="IPR017853">
    <property type="entry name" value="GH"/>
</dbReference>
<evidence type="ECO:0000256" key="1">
    <source>
        <dbReference type="ARBA" id="ARBA00010838"/>
    </source>
</evidence>
<evidence type="ECO:0000256" key="2">
    <source>
        <dbReference type="ARBA" id="ARBA00022801"/>
    </source>
</evidence>
<dbReference type="SUPFAM" id="SSF51445">
    <property type="entry name" value="(Trans)glycosidases"/>
    <property type="match status" value="1"/>
</dbReference>
<dbReference type="InterPro" id="IPR001360">
    <property type="entry name" value="Glyco_hydro_1"/>
</dbReference>
<sequence length="380" mass="43676">MGYSSMKCSDRLSTLSWSRSYGSQMPNVETKASWWKYMINLGSLRDDFKDYADICFREFGDRVKHWITLNEPWTYSAAGYAQGVMAPGRCSSWQQLNCTGGDSGTEPYIVSHYQLLAHAAAVKLYRLKYQASQKGKIGITLVQNWMVPFSEARHNKDAALRGLDFMYGWFMDPLINGDYPHTMRALVGNRLPKFSKEQSKMVKGSFDFIGLNYYTANYARYAPNANNVHASYLTDAWASLTSERNGVPIGAKTVSTWLYVYPKGIYDLLLYTKKKYNNPLIYITENGVDEVNNATLSLEEALVDNMRIDYYYHHLSFLSQAIKDGANVKGYFAWSLLDNFEWNSGYTVRFGSNYVDYKNGLKRYPKLSAKWFKNFLKTFI</sequence>
<name>A0A7J0HDE4_9ERIC</name>
<keyword evidence="3" id="KW-0326">Glycosidase</keyword>
<accession>A0A7J0HDE4</accession>
<comment type="caution">
    <text evidence="5">The sequence shown here is derived from an EMBL/GenBank/DDBJ whole genome shotgun (WGS) entry which is preliminary data.</text>
</comment>
<gene>
    <name evidence="5" type="ORF">Acr_28g0014390</name>
</gene>
<dbReference type="PANTHER" id="PTHR10353:SF137">
    <property type="entry name" value="MYROSINASE 3-RELATED"/>
    <property type="match status" value="1"/>
</dbReference>
<dbReference type="PANTHER" id="PTHR10353">
    <property type="entry name" value="GLYCOSYL HYDROLASE"/>
    <property type="match status" value="1"/>
</dbReference>
<evidence type="ECO:0000313" key="6">
    <source>
        <dbReference type="Proteomes" id="UP000585474"/>
    </source>
</evidence>
<dbReference type="GO" id="GO:0008422">
    <property type="term" value="F:beta-glucosidase activity"/>
    <property type="evidence" value="ECO:0007669"/>
    <property type="project" value="TreeGrafter"/>
</dbReference>
<dbReference type="AlphaFoldDB" id="A0A7J0HDE4"/>
<dbReference type="EMBL" id="BJWL01000028">
    <property type="protein sequence ID" value="GFZ20734.1"/>
    <property type="molecule type" value="Genomic_DNA"/>
</dbReference>
<comment type="similarity">
    <text evidence="1 4">Belongs to the glycosyl hydrolase 1 family.</text>
</comment>
<dbReference type="Proteomes" id="UP000585474">
    <property type="component" value="Unassembled WGS sequence"/>
</dbReference>
<evidence type="ECO:0000313" key="5">
    <source>
        <dbReference type="EMBL" id="GFZ20734.1"/>
    </source>
</evidence>
<dbReference type="Gene3D" id="3.20.20.80">
    <property type="entry name" value="Glycosidases"/>
    <property type="match status" value="1"/>
</dbReference>
<reference evidence="5 6" key="1">
    <citation type="submission" date="2019-07" db="EMBL/GenBank/DDBJ databases">
        <title>De Novo Assembly of kiwifruit Actinidia rufa.</title>
        <authorList>
            <person name="Sugita-Konishi S."/>
            <person name="Sato K."/>
            <person name="Mori E."/>
            <person name="Abe Y."/>
            <person name="Kisaki G."/>
            <person name="Hamano K."/>
            <person name="Suezawa K."/>
            <person name="Otani M."/>
            <person name="Fukuda T."/>
            <person name="Manabe T."/>
            <person name="Gomi K."/>
            <person name="Tabuchi M."/>
            <person name="Akimitsu K."/>
            <person name="Kataoka I."/>
        </authorList>
    </citation>
    <scope>NUCLEOTIDE SEQUENCE [LARGE SCALE GENOMIC DNA]</scope>
    <source>
        <strain evidence="6">cv. Fuchu</strain>
    </source>
</reference>
<keyword evidence="6" id="KW-1185">Reference proteome</keyword>
<evidence type="ECO:0000256" key="3">
    <source>
        <dbReference type="ARBA" id="ARBA00023295"/>
    </source>
</evidence>
<dbReference type="OrthoDB" id="65569at2759"/>
<dbReference type="FunFam" id="3.20.20.80:FF:000041">
    <property type="entry name" value="Beta-glucosidase 7"/>
    <property type="match status" value="1"/>
</dbReference>
<dbReference type="Pfam" id="PF00232">
    <property type="entry name" value="Glyco_hydro_1"/>
    <property type="match status" value="1"/>
</dbReference>
<protein>
    <submittedName>
        <fullName evidence="5">Beta glucosidase 13</fullName>
    </submittedName>
</protein>
<evidence type="ECO:0000256" key="4">
    <source>
        <dbReference type="RuleBase" id="RU003690"/>
    </source>
</evidence>
<organism evidence="5 6">
    <name type="scientific">Actinidia rufa</name>
    <dbReference type="NCBI Taxonomy" id="165716"/>
    <lineage>
        <taxon>Eukaryota</taxon>
        <taxon>Viridiplantae</taxon>
        <taxon>Streptophyta</taxon>
        <taxon>Embryophyta</taxon>
        <taxon>Tracheophyta</taxon>
        <taxon>Spermatophyta</taxon>
        <taxon>Magnoliopsida</taxon>
        <taxon>eudicotyledons</taxon>
        <taxon>Gunneridae</taxon>
        <taxon>Pentapetalae</taxon>
        <taxon>asterids</taxon>
        <taxon>Ericales</taxon>
        <taxon>Actinidiaceae</taxon>
        <taxon>Actinidia</taxon>
    </lineage>
</organism>
<keyword evidence="2" id="KW-0378">Hydrolase</keyword>
<proteinExistence type="inferred from homology"/>
<dbReference type="PRINTS" id="PR00131">
    <property type="entry name" value="GLHYDRLASE1"/>
</dbReference>